<dbReference type="EMBL" id="JBHRTK010000016">
    <property type="protein sequence ID" value="MFC3208029.1"/>
    <property type="molecule type" value="Genomic_DNA"/>
</dbReference>
<keyword evidence="10 19" id="KW-0812">Transmembrane</keyword>
<evidence type="ECO:0000256" key="17">
    <source>
        <dbReference type="ARBA" id="ARBA00048623"/>
    </source>
</evidence>
<keyword evidence="21" id="KW-1185">Reference proteome</keyword>
<evidence type="ECO:0000256" key="9">
    <source>
        <dbReference type="ARBA" id="ARBA00022679"/>
    </source>
</evidence>
<dbReference type="NCBIfam" id="TIGR00317">
    <property type="entry name" value="cobS"/>
    <property type="match status" value="1"/>
</dbReference>
<keyword evidence="12 19" id="KW-1133">Transmembrane helix</keyword>
<keyword evidence="8 19" id="KW-0169">Cobalamin biosynthesis</keyword>
<organism evidence="20 21">
    <name type="scientific">Aquamicrobium soli</name>
    <dbReference type="NCBI Taxonomy" id="1811518"/>
    <lineage>
        <taxon>Bacteria</taxon>
        <taxon>Pseudomonadati</taxon>
        <taxon>Pseudomonadota</taxon>
        <taxon>Alphaproteobacteria</taxon>
        <taxon>Hyphomicrobiales</taxon>
        <taxon>Phyllobacteriaceae</taxon>
        <taxon>Aquamicrobium</taxon>
    </lineage>
</organism>
<keyword evidence="7 19" id="KW-1003">Cell membrane</keyword>
<evidence type="ECO:0000256" key="13">
    <source>
        <dbReference type="ARBA" id="ARBA00023136"/>
    </source>
</evidence>
<evidence type="ECO:0000256" key="3">
    <source>
        <dbReference type="ARBA" id="ARBA00004663"/>
    </source>
</evidence>
<evidence type="ECO:0000256" key="11">
    <source>
        <dbReference type="ARBA" id="ARBA00022842"/>
    </source>
</evidence>
<evidence type="ECO:0000256" key="8">
    <source>
        <dbReference type="ARBA" id="ARBA00022573"/>
    </source>
</evidence>
<keyword evidence="9 19" id="KW-0808">Transferase</keyword>
<comment type="catalytic activity">
    <reaction evidence="17 19">
        <text>alpha-ribazole + adenosylcob(III)inamide-GDP = adenosylcob(III)alamin + GMP + H(+)</text>
        <dbReference type="Rhea" id="RHEA:16049"/>
        <dbReference type="ChEBI" id="CHEBI:10329"/>
        <dbReference type="ChEBI" id="CHEBI:15378"/>
        <dbReference type="ChEBI" id="CHEBI:18408"/>
        <dbReference type="ChEBI" id="CHEBI:58115"/>
        <dbReference type="ChEBI" id="CHEBI:60487"/>
        <dbReference type="EC" id="2.7.8.26"/>
    </reaction>
</comment>
<evidence type="ECO:0000256" key="14">
    <source>
        <dbReference type="ARBA" id="ARBA00025228"/>
    </source>
</evidence>
<dbReference type="Pfam" id="PF02654">
    <property type="entry name" value="CobS"/>
    <property type="match status" value="1"/>
</dbReference>
<reference evidence="21" key="1">
    <citation type="journal article" date="2019" name="Int. J. Syst. Evol. Microbiol.">
        <title>The Global Catalogue of Microorganisms (GCM) 10K type strain sequencing project: providing services to taxonomists for standard genome sequencing and annotation.</title>
        <authorList>
            <consortium name="The Broad Institute Genomics Platform"/>
            <consortium name="The Broad Institute Genome Sequencing Center for Infectious Disease"/>
            <person name="Wu L."/>
            <person name="Ma J."/>
        </authorList>
    </citation>
    <scope>NUCLEOTIDE SEQUENCE [LARGE SCALE GENOMIC DNA]</scope>
    <source>
        <strain evidence="21">KCTC 52165</strain>
    </source>
</reference>
<dbReference type="GO" id="GO:0051073">
    <property type="term" value="F:adenosylcobinamide-GDP ribazoletransferase activity"/>
    <property type="evidence" value="ECO:0007669"/>
    <property type="project" value="UniProtKB-EC"/>
</dbReference>
<dbReference type="PANTHER" id="PTHR34148">
    <property type="entry name" value="ADENOSYLCOBINAMIDE-GDP RIBAZOLETRANSFERASE"/>
    <property type="match status" value="1"/>
</dbReference>
<evidence type="ECO:0000256" key="5">
    <source>
        <dbReference type="ARBA" id="ARBA00013200"/>
    </source>
</evidence>
<feature type="transmembrane region" description="Helical" evidence="19">
    <location>
        <begin position="115"/>
        <end position="133"/>
    </location>
</feature>
<comment type="subcellular location">
    <subcellularLocation>
        <location evidence="2 19">Cell membrane</location>
        <topology evidence="2 19">Multi-pass membrane protein</topology>
    </subcellularLocation>
</comment>
<evidence type="ECO:0000256" key="16">
    <source>
        <dbReference type="ARBA" id="ARBA00032853"/>
    </source>
</evidence>
<comment type="pathway">
    <text evidence="3 19">Cofactor biosynthesis; adenosylcobalamin biosynthesis; adenosylcobalamin from cob(II)yrinate a,c-diamide: step 7/7.</text>
</comment>
<gene>
    <name evidence="19 20" type="primary">cobS</name>
    <name evidence="20" type="ORF">ACFOHJ_17540</name>
</gene>
<comment type="function">
    <text evidence="14 19">Joins adenosylcobinamide-GDP and alpha-ribazole to generate adenosylcobalamin (Ado-cobalamin). Also synthesizes adenosylcobalamin 5'-phosphate from adenosylcobinamide-GDP and alpha-ribazole 5'-phosphate.</text>
</comment>
<comment type="caution">
    <text evidence="19">Lacks conserved residue(s) required for the propagation of feature annotation.</text>
</comment>
<evidence type="ECO:0000256" key="7">
    <source>
        <dbReference type="ARBA" id="ARBA00022475"/>
    </source>
</evidence>
<comment type="caution">
    <text evidence="20">The sequence shown here is derived from an EMBL/GenBank/DDBJ whole genome shotgun (WGS) entry which is preliminary data.</text>
</comment>
<dbReference type="InterPro" id="IPR003805">
    <property type="entry name" value="CobS"/>
</dbReference>
<name>A0ABV7KCJ3_9HYPH</name>
<dbReference type="HAMAP" id="MF_00719">
    <property type="entry name" value="CobS"/>
    <property type="match status" value="1"/>
</dbReference>
<keyword evidence="13 19" id="KW-0472">Membrane</keyword>
<comment type="cofactor">
    <cofactor evidence="1 19">
        <name>Mg(2+)</name>
        <dbReference type="ChEBI" id="CHEBI:18420"/>
    </cofactor>
</comment>
<evidence type="ECO:0000256" key="6">
    <source>
        <dbReference type="ARBA" id="ARBA00015850"/>
    </source>
</evidence>
<dbReference type="EC" id="2.7.8.26" evidence="5 19"/>
<dbReference type="PANTHER" id="PTHR34148:SF1">
    <property type="entry name" value="ADENOSYLCOBINAMIDE-GDP RIBAZOLETRANSFERASE"/>
    <property type="match status" value="1"/>
</dbReference>
<evidence type="ECO:0000256" key="12">
    <source>
        <dbReference type="ARBA" id="ARBA00022989"/>
    </source>
</evidence>
<feature type="transmembrane region" description="Helical" evidence="19">
    <location>
        <begin position="204"/>
        <end position="222"/>
    </location>
</feature>
<evidence type="ECO:0000256" key="18">
    <source>
        <dbReference type="ARBA" id="ARBA00049504"/>
    </source>
</evidence>
<evidence type="ECO:0000256" key="19">
    <source>
        <dbReference type="HAMAP-Rule" id="MF_00719"/>
    </source>
</evidence>
<proteinExistence type="inferred from homology"/>
<evidence type="ECO:0000313" key="20">
    <source>
        <dbReference type="EMBL" id="MFC3208029.1"/>
    </source>
</evidence>
<evidence type="ECO:0000256" key="15">
    <source>
        <dbReference type="ARBA" id="ARBA00032605"/>
    </source>
</evidence>
<evidence type="ECO:0000256" key="10">
    <source>
        <dbReference type="ARBA" id="ARBA00022692"/>
    </source>
</evidence>
<comment type="similarity">
    <text evidence="4 19">Belongs to the CobS family.</text>
</comment>
<evidence type="ECO:0000313" key="21">
    <source>
        <dbReference type="Proteomes" id="UP001595583"/>
    </source>
</evidence>
<dbReference type="Proteomes" id="UP001595583">
    <property type="component" value="Unassembled WGS sequence"/>
</dbReference>
<protein>
    <recommendedName>
        <fullName evidence="6 19">Adenosylcobinamide-GDP ribazoletransferase</fullName>
        <ecNumber evidence="5 19">2.7.8.26</ecNumber>
    </recommendedName>
    <alternativeName>
        <fullName evidence="16 19">Cobalamin synthase</fullName>
    </alternativeName>
    <alternativeName>
        <fullName evidence="15 19">Cobalamin-5'-phosphate synthase</fullName>
    </alternativeName>
</protein>
<dbReference type="RefSeq" id="WP_378222754.1">
    <property type="nucleotide sequence ID" value="NZ_JBHRTK010000016.1"/>
</dbReference>
<comment type="catalytic activity">
    <reaction evidence="18 19">
        <text>alpha-ribazole 5'-phosphate + adenosylcob(III)inamide-GDP = adenosylcob(III)alamin 5'-phosphate + GMP + H(+)</text>
        <dbReference type="Rhea" id="RHEA:23560"/>
        <dbReference type="ChEBI" id="CHEBI:15378"/>
        <dbReference type="ChEBI" id="CHEBI:57918"/>
        <dbReference type="ChEBI" id="CHEBI:58115"/>
        <dbReference type="ChEBI" id="CHEBI:60487"/>
        <dbReference type="ChEBI" id="CHEBI:60493"/>
        <dbReference type="EC" id="2.7.8.26"/>
    </reaction>
</comment>
<keyword evidence="11 19" id="KW-0460">Magnesium</keyword>
<evidence type="ECO:0000256" key="2">
    <source>
        <dbReference type="ARBA" id="ARBA00004651"/>
    </source>
</evidence>
<feature type="transmembrane region" description="Helical" evidence="19">
    <location>
        <begin position="38"/>
        <end position="60"/>
    </location>
</feature>
<accession>A0ABV7KCJ3</accession>
<sequence length="254" mass="25520">MQPWSLRQALDDLALSLVFFTRLPLPTFDFHGRTLAQAIWAASLAGLAVAIIGGIVYAVASGLGLATGPSAALALAATMVATGCLHEDGLSDVADGVGGGHTREKKLEIMRDSRIGSYGAAALGLSILLRWSALSELGHPAHVLLALVAAHMASRGMAGAFMHLSPPARADGLAVGAGAVSSETATVGAAIGAAALLLLGLSGAVAVAIVLAALFLAFRALCLRQVGGHTGDTVGALQQFGEILVLLAASIFLS</sequence>
<evidence type="ECO:0000256" key="1">
    <source>
        <dbReference type="ARBA" id="ARBA00001946"/>
    </source>
</evidence>
<evidence type="ECO:0000256" key="4">
    <source>
        <dbReference type="ARBA" id="ARBA00010561"/>
    </source>
</evidence>